<dbReference type="PANTHER" id="PTHR37481">
    <property type="entry name" value="LIPOPOLYSACCHARIDE EXPORT SYSTEM PROTEIN LPTC"/>
    <property type="match status" value="1"/>
</dbReference>
<dbReference type="Pfam" id="PF06835">
    <property type="entry name" value="LptC"/>
    <property type="match status" value="1"/>
</dbReference>
<reference evidence="6 7" key="1">
    <citation type="submission" date="2018-06" db="EMBL/GenBank/DDBJ databases">
        <authorList>
            <consortium name="Pathogen Informatics"/>
            <person name="Doyle S."/>
        </authorList>
    </citation>
    <scope>NUCLEOTIDE SEQUENCE [LARGE SCALE GENOMIC DNA]</scope>
    <source>
        <strain evidence="6 7">NCTC10283</strain>
    </source>
</reference>
<gene>
    <name evidence="6" type="ORF">NCTC10283_01403</name>
</gene>
<evidence type="ECO:0000256" key="4">
    <source>
        <dbReference type="ARBA" id="ARBA00022989"/>
    </source>
</evidence>
<dbReference type="EMBL" id="UFSO01000003">
    <property type="protein sequence ID" value="SSY79537.1"/>
    <property type="molecule type" value="Genomic_DNA"/>
</dbReference>
<evidence type="ECO:0000256" key="3">
    <source>
        <dbReference type="ARBA" id="ARBA00022692"/>
    </source>
</evidence>
<name>A0A376BRA8_9NEIS</name>
<evidence type="ECO:0000256" key="2">
    <source>
        <dbReference type="ARBA" id="ARBA00022519"/>
    </source>
</evidence>
<accession>A0A376BRA8</accession>
<dbReference type="InterPro" id="IPR010664">
    <property type="entry name" value="LipoPS_assembly_LptC-rel"/>
</dbReference>
<evidence type="ECO:0000313" key="6">
    <source>
        <dbReference type="EMBL" id="SSY79537.1"/>
    </source>
</evidence>
<evidence type="ECO:0000313" key="7">
    <source>
        <dbReference type="Proteomes" id="UP000254209"/>
    </source>
</evidence>
<dbReference type="InterPro" id="IPR026265">
    <property type="entry name" value="LptC"/>
</dbReference>
<protein>
    <submittedName>
        <fullName evidence="6">Uncharacterized protein conserved in bacteria</fullName>
    </submittedName>
</protein>
<dbReference type="InterPro" id="IPR052363">
    <property type="entry name" value="LPS_export_LptC"/>
</dbReference>
<keyword evidence="2" id="KW-0997">Cell inner membrane</keyword>
<dbReference type="AlphaFoldDB" id="A0A376BRA8"/>
<dbReference type="RefSeq" id="WP_034295430.1">
    <property type="nucleotide sequence ID" value="NZ_CP091519.2"/>
</dbReference>
<evidence type="ECO:0000256" key="5">
    <source>
        <dbReference type="ARBA" id="ARBA00023136"/>
    </source>
</evidence>
<proteinExistence type="predicted"/>
<dbReference type="GO" id="GO:0030288">
    <property type="term" value="C:outer membrane-bounded periplasmic space"/>
    <property type="evidence" value="ECO:0007669"/>
    <property type="project" value="TreeGrafter"/>
</dbReference>
<keyword evidence="7" id="KW-1185">Reference proteome</keyword>
<keyword evidence="4" id="KW-1133">Transmembrane helix</keyword>
<keyword evidence="5" id="KW-0472">Membrane</keyword>
<dbReference type="PANTHER" id="PTHR37481:SF1">
    <property type="entry name" value="LIPOPOLYSACCHARIDE EXPORT SYSTEM PROTEIN LPTC"/>
    <property type="match status" value="1"/>
</dbReference>
<dbReference type="NCBIfam" id="TIGR04409">
    <property type="entry name" value="LptC_YrbK"/>
    <property type="match status" value="1"/>
</dbReference>
<evidence type="ECO:0000256" key="1">
    <source>
        <dbReference type="ARBA" id="ARBA00022475"/>
    </source>
</evidence>
<keyword evidence="1" id="KW-1003">Cell membrane</keyword>
<dbReference type="Gene3D" id="2.60.450.10">
    <property type="entry name" value="Lipopolysaccharide (LPS) transport protein A like domain"/>
    <property type="match status" value="1"/>
</dbReference>
<dbReference type="GO" id="GO:0015221">
    <property type="term" value="F:lipopolysaccharide transmembrane transporter activity"/>
    <property type="evidence" value="ECO:0007669"/>
    <property type="project" value="InterPro"/>
</dbReference>
<dbReference type="STRING" id="1120980.GCA_000745955_02440"/>
<sequence length="191" mass="21596">MKFRNLIFPLTLALILGGLSAWLERISTLDVEEVKLDPAKPQYSMENLSASRFDTSGSLKEYLIARQGWQLPDQENVFLQNADLQTFINGEPQYSVNGLSARYHLKEKKVYFEHDVVLEKTEDNQRPAAIVKTKNLVVDTVAQTAQTNELIEFTYGKSQGSAQGAFYDHKSGKLDLPKQVKALIYDVKTSH</sequence>
<dbReference type="GO" id="GO:0005886">
    <property type="term" value="C:plasma membrane"/>
    <property type="evidence" value="ECO:0007669"/>
    <property type="project" value="InterPro"/>
</dbReference>
<organism evidence="6 7">
    <name type="scientific">Alysiella crassa</name>
    <dbReference type="NCBI Taxonomy" id="153491"/>
    <lineage>
        <taxon>Bacteria</taxon>
        <taxon>Pseudomonadati</taxon>
        <taxon>Pseudomonadota</taxon>
        <taxon>Betaproteobacteria</taxon>
        <taxon>Neisseriales</taxon>
        <taxon>Neisseriaceae</taxon>
        <taxon>Alysiella</taxon>
    </lineage>
</organism>
<dbReference type="Proteomes" id="UP000254209">
    <property type="component" value="Unassembled WGS sequence"/>
</dbReference>
<dbReference type="GO" id="GO:0017089">
    <property type="term" value="F:glycolipid transfer activity"/>
    <property type="evidence" value="ECO:0007669"/>
    <property type="project" value="TreeGrafter"/>
</dbReference>
<dbReference type="OrthoDB" id="8584279at2"/>
<keyword evidence="3" id="KW-0812">Transmembrane</keyword>